<dbReference type="InterPro" id="IPR027417">
    <property type="entry name" value="P-loop_NTPase"/>
</dbReference>
<gene>
    <name evidence="4" type="ORF">SAMN04489798_5438</name>
</gene>
<protein>
    <submittedName>
        <fullName evidence="4">Adenylylsulfate kinase</fullName>
    </submittedName>
</protein>
<sequence length="401" mass="44947">MSSKIMQAGGLIWVTGYSGAGKSTVARIVSEELKSKGLPVLFLDGDDLRSILGEKFGHDLDERKRLAYVYSRLCKRICDNGITVVIATVAMFESVRAENRLSNLFYLEAYLDVPLDIRAERDPKGIYLAAKATGNILSTSVGFEEPSNPDIIVKNFGKTTPQIAATEIIEKFMNTLPLADAVSLPIPASYNERAKYWDSYYKKRVAPTPPSSFAIFCNENHFGNHCHVLEFGCGNGRDSFYFSKKHRITAIDQSVVATNTNKQRARDEGILNIDFVDGEFGKKTSGMPAVVDVVYGRFVMHAMSLEDEIQALNYSYQVLKPEGKIYLEFRTDKDRLMNDGVIVGLNERLTDHYRRFINLDDFCERLAQIGFAIDYCLERSGLAKHGDDDPTVARVIARKIT</sequence>
<dbReference type="InterPro" id="IPR029063">
    <property type="entry name" value="SAM-dependent_MTases_sf"/>
</dbReference>
<dbReference type="InterPro" id="IPR050512">
    <property type="entry name" value="Sulf_AdTrans/APS_kinase"/>
</dbReference>
<dbReference type="OrthoDB" id="9804312at2"/>
<dbReference type="GO" id="GO:0016301">
    <property type="term" value="F:kinase activity"/>
    <property type="evidence" value="ECO:0007669"/>
    <property type="project" value="UniProtKB-KW"/>
</dbReference>
<evidence type="ECO:0000259" key="3">
    <source>
        <dbReference type="Pfam" id="PF13649"/>
    </source>
</evidence>
<evidence type="ECO:0000313" key="4">
    <source>
        <dbReference type="EMBL" id="SDP34633.1"/>
    </source>
</evidence>
<dbReference type="SUPFAM" id="SSF53335">
    <property type="entry name" value="S-adenosyl-L-methionine-dependent methyltransferases"/>
    <property type="match status" value="1"/>
</dbReference>
<proteinExistence type="predicted"/>
<dbReference type="Pfam" id="PF01583">
    <property type="entry name" value="APS_kinase"/>
    <property type="match status" value="1"/>
</dbReference>
<dbReference type="PANTHER" id="PTHR42700:SF1">
    <property type="entry name" value="SULFATE ADENYLYLTRANSFERASE"/>
    <property type="match status" value="1"/>
</dbReference>
<reference evidence="4 5" key="1">
    <citation type="submission" date="2016-10" db="EMBL/GenBank/DDBJ databases">
        <authorList>
            <person name="de Groot N.N."/>
        </authorList>
    </citation>
    <scope>NUCLEOTIDE SEQUENCE [LARGE SCALE GENOMIC DNA]</scope>
    <source>
        <strain evidence="4 5">CECT 7543</strain>
    </source>
</reference>
<dbReference type="PANTHER" id="PTHR42700">
    <property type="entry name" value="SULFATE ADENYLYLTRANSFERASE"/>
    <property type="match status" value="1"/>
</dbReference>
<dbReference type="InterPro" id="IPR059117">
    <property type="entry name" value="APS_kinase_dom"/>
</dbReference>
<evidence type="ECO:0000259" key="2">
    <source>
        <dbReference type="Pfam" id="PF01583"/>
    </source>
</evidence>
<dbReference type="InterPro" id="IPR041698">
    <property type="entry name" value="Methyltransf_25"/>
</dbReference>
<keyword evidence="4" id="KW-0418">Kinase</keyword>
<dbReference type="GO" id="GO:0004781">
    <property type="term" value="F:sulfate adenylyltransferase (ATP) activity"/>
    <property type="evidence" value="ECO:0007669"/>
    <property type="project" value="TreeGrafter"/>
</dbReference>
<dbReference type="GO" id="GO:0010134">
    <property type="term" value="P:sulfate assimilation via adenylyl sulfate reduction"/>
    <property type="evidence" value="ECO:0007669"/>
    <property type="project" value="TreeGrafter"/>
</dbReference>
<dbReference type="CDD" id="cd02440">
    <property type="entry name" value="AdoMet_MTases"/>
    <property type="match status" value="1"/>
</dbReference>
<dbReference type="EMBL" id="LT629705">
    <property type="protein sequence ID" value="SDP34633.1"/>
    <property type="molecule type" value="Genomic_DNA"/>
</dbReference>
<evidence type="ECO:0000256" key="1">
    <source>
        <dbReference type="ARBA" id="ARBA00022679"/>
    </source>
</evidence>
<keyword evidence="1" id="KW-0808">Transferase</keyword>
<dbReference type="Proteomes" id="UP000198827">
    <property type="component" value="Chromosome I"/>
</dbReference>
<dbReference type="Pfam" id="PF13649">
    <property type="entry name" value="Methyltransf_25"/>
    <property type="match status" value="1"/>
</dbReference>
<dbReference type="GO" id="GO:0005737">
    <property type="term" value="C:cytoplasm"/>
    <property type="evidence" value="ECO:0007669"/>
    <property type="project" value="TreeGrafter"/>
</dbReference>
<dbReference type="RefSeq" id="WP_090186532.1">
    <property type="nucleotide sequence ID" value="NZ_LT629705.1"/>
</dbReference>
<feature type="domain" description="Methyltransferase" evidence="3">
    <location>
        <begin position="228"/>
        <end position="323"/>
    </location>
</feature>
<accession>A0A1H0RYX1</accession>
<dbReference type="Gene3D" id="3.40.50.150">
    <property type="entry name" value="Vaccinia Virus protein VP39"/>
    <property type="match status" value="1"/>
</dbReference>
<name>A0A1H0RYX1_9PSED</name>
<dbReference type="GO" id="GO:0019379">
    <property type="term" value="P:sulfate assimilation, phosphoadenylyl sulfate reduction by phosphoadenylyl-sulfate reductase (thioredoxin)"/>
    <property type="evidence" value="ECO:0007669"/>
    <property type="project" value="TreeGrafter"/>
</dbReference>
<evidence type="ECO:0000313" key="5">
    <source>
        <dbReference type="Proteomes" id="UP000198827"/>
    </source>
</evidence>
<dbReference type="AlphaFoldDB" id="A0A1H0RYX1"/>
<feature type="domain" description="APS kinase" evidence="2">
    <location>
        <begin position="10"/>
        <end position="154"/>
    </location>
</feature>
<dbReference type="SUPFAM" id="SSF52540">
    <property type="entry name" value="P-loop containing nucleoside triphosphate hydrolases"/>
    <property type="match status" value="1"/>
</dbReference>
<dbReference type="Gene3D" id="3.40.50.300">
    <property type="entry name" value="P-loop containing nucleotide triphosphate hydrolases"/>
    <property type="match status" value="1"/>
</dbReference>
<organism evidence="4 5">
    <name type="scientific">Pseudomonas arsenicoxydans</name>
    <dbReference type="NCBI Taxonomy" id="702115"/>
    <lineage>
        <taxon>Bacteria</taxon>
        <taxon>Pseudomonadati</taxon>
        <taxon>Pseudomonadota</taxon>
        <taxon>Gammaproteobacteria</taxon>
        <taxon>Pseudomonadales</taxon>
        <taxon>Pseudomonadaceae</taxon>
        <taxon>Pseudomonas</taxon>
    </lineage>
</organism>